<gene>
    <name evidence="1" type="ORF">CHS0354_020955</name>
</gene>
<evidence type="ECO:0000313" key="2">
    <source>
        <dbReference type="Proteomes" id="UP001195483"/>
    </source>
</evidence>
<keyword evidence="2" id="KW-1185">Reference proteome</keyword>
<dbReference type="Proteomes" id="UP001195483">
    <property type="component" value="Unassembled WGS sequence"/>
</dbReference>
<dbReference type="InterPro" id="IPR016084">
    <property type="entry name" value="Haem_Oase-like_multi-hlx"/>
</dbReference>
<organism evidence="1 2">
    <name type="scientific">Potamilus streckersoni</name>
    <dbReference type="NCBI Taxonomy" id="2493646"/>
    <lineage>
        <taxon>Eukaryota</taxon>
        <taxon>Metazoa</taxon>
        <taxon>Spiralia</taxon>
        <taxon>Lophotrochozoa</taxon>
        <taxon>Mollusca</taxon>
        <taxon>Bivalvia</taxon>
        <taxon>Autobranchia</taxon>
        <taxon>Heteroconchia</taxon>
        <taxon>Palaeoheterodonta</taxon>
        <taxon>Unionida</taxon>
        <taxon>Unionoidea</taxon>
        <taxon>Unionidae</taxon>
        <taxon>Ambleminae</taxon>
        <taxon>Lampsilini</taxon>
        <taxon>Potamilus</taxon>
    </lineage>
</organism>
<accession>A0AAE0VTA2</accession>
<dbReference type="SUPFAM" id="SSF48613">
    <property type="entry name" value="Heme oxygenase-like"/>
    <property type="match status" value="1"/>
</dbReference>
<sequence length="93" mass="10619">MTAVSRYYKSLFQVWHIGDPSGIALNDACADYIGQLKNVAVNMSPLYFVVTLIPCARLWPWLGKEISGQPRSINISSTIWWLKVPKSTYFYTM</sequence>
<reference evidence="1" key="1">
    <citation type="journal article" date="2021" name="Genome Biol. Evol.">
        <title>A High-Quality Reference Genome for a Parasitic Bivalve with Doubly Uniparental Inheritance (Bivalvia: Unionida).</title>
        <authorList>
            <person name="Smith C.H."/>
        </authorList>
    </citation>
    <scope>NUCLEOTIDE SEQUENCE</scope>
    <source>
        <strain evidence="1">CHS0354</strain>
    </source>
</reference>
<dbReference type="EMBL" id="JAEAOA010001284">
    <property type="protein sequence ID" value="KAK3588332.1"/>
    <property type="molecule type" value="Genomic_DNA"/>
</dbReference>
<evidence type="ECO:0000313" key="1">
    <source>
        <dbReference type="EMBL" id="KAK3588332.1"/>
    </source>
</evidence>
<protein>
    <submittedName>
        <fullName evidence="1">Uncharacterized protein</fullName>
    </submittedName>
</protein>
<name>A0AAE0VTA2_9BIVA</name>
<reference evidence="1" key="3">
    <citation type="submission" date="2023-05" db="EMBL/GenBank/DDBJ databases">
        <authorList>
            <person name="Smith C.H."/>
        </authorList>
    </citation>
    <scope>NUCLEOTIDE SEQUENCE</scope>
    <source>
        <strain evidence="1">CHS0354</strain>
        <tissue evidence="1">Mantle</tissue>
    </source>
</reference>
<comment type="caution">
    <text evidence="1">The sequence shown here is derived from an EMBL/GenBank/DDBJ whole genome shotgun (WGS) entry which is preliminary data.</text>
</comment>
<reference evidence="1" key="2">
    <citation type="journal article" date="2021" name="Genome Biol. Evol.">
        <title>Developing a high-quality reference genome for a parasitic bivalve with doubly uniparental inheritance (Bivalvia: Unionida).</title>
        <authorList>
            <person name="Smith C.H."/>
        </authorList>
    </citation>
    <scope>NUCLEOTIDE SEQUENCE</scope>
    <source>
        <strain evidence="1">CHS0354</strain>
        <tissue evidence="1">Mantle</tissue>
    </source>
</reference>
<dbReference type="AlphaFoldDB" id="A0AAE0VTA2"/>
<dbReference type="Gene3D" id="1.20.910.10">
    <property type="entry name" value="Heme oxygenase-like"/>
    <property type="match status" value="1"/>
</dbReference>
<proteinExistence type="predicted"/>